<dbReference type="InterPro" id="IPR054708">
    <property type="entry name" value="MTPAP-like_central"/>
</dbReference>
<dbReference type="Pfam" id="PF22600">
    <property type="entry name" value="MTPAP-like_central"/>
    <property type="match status" value="1"/>
</dbReference>
<dbReference type="EMBL" id="SOZI01000019">
    <property type="protein sequence ID" value="TNY22835.1"/>
    <property type="molecule type" value="Genomic_DNA"/>
</dbReference>
<dbReference type="GO" id="GO:0005730">
    <property type="term" value="C:nucleolus"/>
    <property type="evidence" value="ECO:0007669"/>
    <property type="project" value="TreeGrafter"/>
</dbReference>
<dbReference type="OrthoDB" id="273917at2759"/>
<feature type="compositionally biased region" description="Low complexity" evidence="1">
    <location>
        <begin position="499"/>
        <end position="514"/>
    </location>
</feature>
<accession>A0A5C5G1L7</accession>
<protein>
    <recommendedName>
        <fullName evidence="2">Poly(A) RNA polymerase mitochondrial-like central palm domain-containing protein</fullName>
    </recommendedName>
</protein>
<evidence type="ECO:0000256" key="1">
    <source>
        <dbReference type="SAM" id="MobiDB-lite"/>
    </source>
</evidence>
<feature type="region of interest" description="Disordered" evidence="1">
    <location>
        <begin position="483"/>
        <end position="514"/>
    </location>
</feature>
<reference evidence="3 4" key="1">
    <citation type="submission" date="2019-03" db="EMBL/GenBank/DDBJ databases">
        <title>Rhodosporidium diobovatum UCD-FST 08-225 genome sequencing, assembly, and annotation.</title>
        <authorList>
            <person name="Fakankun I.U."/>
            <person name="Fristensky B."/>
            <person name="Levin D.B."/>
        </authorList>
    </citation>
    <scope>NUCLEOTIDE SEQUENCE [LARGE SCALE GENOMIC DNA]</scope>
    <source>
        <strain evidence="3 4">UCD-FST 08-225</strain>
    </source>
</reference>
<dbReference type="AlphaFoldDB" id="A0A5C5G1L7"/>
<proteinExistence type="predicted"/>
<organism evidence="3 4">
    <name type="scientific">Rhodotorula diobovata</name>
    <dbReference type="NCBI Taxonomy" id="5288"/>
    <lineage>
        <taxon>Eukaryota</taxon>
        <taxon>Fungi</taxon>
        <taxon>Dikarya</taxon>
        <taxon>Basidiomycota</taxon>
        <taxon>Pucciniomycotina</taxon>
        <taxon>Microbotryomycetes</taxon>
        <taxon>Sporidiobolales</taxon>
        <taxon>Sporidiobolaceae</taxon>
        <taxon>Rhodotorula</taxon>
    </lineage>
</organism>
<feature type="region of interest" description="Disordered" evidence="1">
    <location>
        <begin position="23"/>
        <end position="44"/>
    </location>
</feature>
<feature type="region of interest" description="Disordered" evidence="1">
    <location>
        <begin position="592"/>
        <end position="634"/>
    </location>
</feature>
<feature type="compositionally biased region" description="Pro residues" evidence="1">
    <location>
        <begin position="607"/>
        <end position="618"/>
    </location>
</feature>
<dbReference type="Gene3D" id="1.10.1410.10">
    <property type="match status" value="1"/>
</dbReference>
<dbReference type="SUPFAM" id="SSF81301">
    <property type="entry name" value="Nucleotidyltransferase"/>
    <property type="match status" value="1"/>
</dbReference>
<comment type="caution">
    <text evidence="3">The sequence shown here is derived from an EMBL/GenBank/DDBJ whole genome shotgun (WGS) entry which is preliminary data.</text>
</comment>
<dbReference type="InterPro" id="IPR045862">
    <property type="entry name" value="Trf4-like"/>
</dbReference>
<keyword evidence="4" id="KW-1185">Reference proteome</keyword>
<dbReference type="CDD" id="cd05402">
    <property type="entry name" value="NT_PAP_TUTase"/>
    <property type="match status" value="1"/>
</dbReference>
<dbReference type="GO" id="GO:1990817">
    <property type="term" value="F:poly(A) RNA polymerase activity"/>
    <property type="evidence" value="ECO:0007669"/>
    <property type="project" value="UniProtKB-EC"/>
</dbReference>
<dbReference type="GO" id="GO:0031499">
    <property type="term" value="C:TRAMP complex"/>
    <property type="evidence" value="ECO:0007669"/>
    <property type="project" value="TreeGrafter"/>
</dbReference>
<dbReference type="GO" id="GO:0003729">
    <property type="term" value="F:mRNA binding"/>
    <property type="evidence" value="ECO:0007669"/>
    <property type="project" value="TreeGrafter"/>
</dbReference>
<dbReference type="GO" id="GO:0043634">
    <property type="term" value="P:polyadenylation-dependent ncRNA catabolic process"/>
    <property type="evidence" value="ECO:0007669"/>
    <property type="project" value="TreeGrafter"/>
</dbReference>
<gene>
    <name evidence="3" type="ORF">DMC30DRAFT_100945</name>
</gene>
<feature type="domain" description="Poly(A) RNA polymerase mitochondrial-like central palm" evidence="2">
    <location>
        <begin position="72"/>
        <end position="199"/>
    </location>
</feature>
<feature type="region of interest" description="Disordered" evidence="1">
    <location>
        <begin position="526"/>
        <end position="563"/>
    </location>
</feature>
<evidence type="ECO:0000313" key="3">
    <source>
        <dbReference type="EMBL" id="TNY22835.1"/>
    </source>
</evidence>
<evidence type="ECO:0000259" key="2">
    <source>
        <dbReference type="Pfam" id="PF22600"/>
    </source>
</evidence>
<dbReference type="STRING" id="5288.A0A5C5G1L7"/>
<evidence type="ECO:0000313" key="4">
    <source>
        <dbReference type="Proteomes" id="UP000311382"/>
    </source>
</evidence>
<feature type="compositionally biased region" description="Pro residues" evidence="1">
    <location>
        <begin position="533"/>
        <end position="555"/>
    </location>
</feature>
<dbReference type="GO" id="GO:0031123">
    <property type="term" value="P:RNA 3'-end processing"/>
    <property type="evidence" value="ECO:0007669"/>
    <property type="project" value="TreeGrafter"/>
</dbReference>
<dbReference type="PANTHER" id="PTHR23092:SF15">
    <property type="entry name" value="INACTIVE NON-CANONICAL POLY(A) RNA POLYMERASE PROTEIN TRF4-2-RELATED"/>
    <property type="match status" value="1"/>
</dbReference>
<dbReference type="InterPro" id="IPR043519">
    <property type="entry name" value="NT_sf"/>
</dbReference>
<dbReference type="GO" id="GO:0046872">
    <property type="term" value="F:metal ion binding"/>
    <property type="evidence" value="ECO:0007669"/>
    <property type="project" value="UniProtKB-KW"/>
</dbReference>
<dbReference type="SUPFAM" id="SSF81631">
    <property type="entry name" value="PAP/OAS1 substrate-binding domain"/>
    <property type="match status" value="1"/>
</dbReference>
<dbReference type="PANTHER" id="PTHR23092">
    <property type="entry name" value="POLY(A) RNA POLYMERASE"/>
    <property type="match status" value="1"/>
</dbReference>
<dbReference type="Gene3D" id="3.30.460.10">
    <property type="entry name" value="Beta Polymerase, domain 2"/>
    <property type="match status" value="1"/>
</dbReference>
<dbReference type="GO" id="GO:0010605">
    <property type="term" value="P:negative regulation of macromolecule metabolic process"/>
    <property type="evidence" value="ECO:0007669"/>
    <property type="project" value="UniProtKB-ARBA"/>
</dbReference>
<sequence>MPVQAPVAARTATLDAALASLRLSSNSQTGPTNSSPAAIRHARTPTPVSVTPWMSLLRRTEQDRSRAPIDLLDEEVMAFVTSVRPTKVEQRLRLNALDCFSKIVARLWPSANLKVELFGSMATGLYLPHGDFDLVISDASLLQHTTASLLATLEAAVLESGFASSVRLVTGAKVPLVKLVTAPEFCSFAMDVSFNSPKGPKGARESLRLLEELEKRRKGDKLRAKTLVFLLKTLLDAKGLSEVRFGGLGGLGIFCLAVSFVQLDRRDPSRCSPARDLLDFLYRYGWTFDYRHDCIITAGGGRIVAKREMGFGRRSGAEGDRLSIQHPVDLGTFCPTPADPPQLTASRPAPARDLTSGTFEIEQVRGVLRSAYLELSTCVGLDGVPPTDLAPSESMLGRAGFTLAPEVVAQRSANQEVLDAGGLEQMAKEWVPAIDEACRAWEWTARGGYRNGLAGAASTRGMVSPAAAASALARVGASIPPQGPPHGAYLPPVTHSQWASGHPSPGSVPSSPAAHAYYTQHSPYELSGQYQQPRPPGYASPASPPSVAARPPPGSPSSSSTYAAQVQAHDAAWHAHMALSASSPLVQLRGPQLSWHTPPAGAGASPFPIPPVPSPWPQSPGGHPAHSPLSYASR</sequence>
<name>A0A5C5G1L7_9BASI</name>
<dbReference type="Proteomes" id="UP000311382">
    <property type="component" value="Unassembled WGS sequence"/>
</dbReference>